<organism evidence="2 3">
    <name type="scientific">Penaeus vannamei</name>
    <name type="common">Whiteleg shrimp</name>
    <name type="synonym">Litopenaeus vannamei</name>
    <dbReference type="NCBI Taxonomy" id="6689"/>
    <lineage>
        <taxon>Eukaryota</taxon>
        <taxon>Metazoa</taxon>
        <taxon>Ecdysozoa</taxon>
        <taxon>Arthropoda</taxon>
        <taxon>Crustacea</taxon>
        <taxon>Multicrustacea</taxon>
        <taxon>Malacostraca</taxon>
        <taxon>Eumalacostraca</taxon>
        <taxon>Eucarida</taxon>
        <taxon>Decapoda</taxon>
        <taxon>Dendrobranchiata</taxon>
        <taxon>Penaeoidea</taxon>
        <taxon>Penaeidae</taxon>
        <taxon>Penaeus</taxon>
    </lineage>
</organism>
<gene>
    <name evidence="2" type="ORF">C7M84_015958</name>
</gene>
<sequence length="177" mass="19523">MAGSRMTQRVSPGHVCSPPPLVTPVTVVVTGPTSRWLRLLWKPIPDSYRVAFLRQTELLSRMEQLNKANACDTTSGSMSPRVTTTDASLEGSTVSSSVPDYALCSEDDSEEQLRENPECMLLLSPTIPRKVPAHKFSLTPKPKDALIKKYQAEVEDEIKMDLTTPHTSINIALDCPE</sequence>
<feature type="region of interest" description="Disordered" evidence="1">
    <location>
        <begin position="70"/>
        <end position="93"/>
    </location>
</feature>
<evidence type="ECO:0000313" key="2">
    <source>
        <dbReference type="EMBL" id="ROT66047.1"/>
    </source>
</evidence>
<keyword evidence="3" id="KW-1185">Reference proteome</keyword>
<dbReference type="Proteomes" id="UP000283509">
    <property type="component" value="Unassembled WGS sequence"/>
</dbReference>
<reference evidence="2 3" key="1">
    <citation type="submission" date="2018-04" db="EMBL/GenBank/DDBJ databases">
        <authorList>
            <person name="Zhang X."/>
            <person name="Yuan J."/>
            <person name="Li F."/>
            <person name="Xiang J."/>
        </authorList>
    </citation>
    <scope>NUCLEOTIDE SEQUENCE [LARGE SCALE GENOMIC DNA]</scope>
    <source>
        <tissue evidence="2">Muscle</tissue>
    </source>
</reference>
<dbReference type="AlphaFoldDB" id="A0A3R7PGU1"/>
<proteinExistence type="predicted"/>
<comment type="caution">
    <text evidence="2">The sequence shown here is derived from an EMBL/GenBank/DDBJ whole genome shotgun (WGS) entry which is preliminary data.</text>
</comment>
<protein>
    <submittedName>
        <fullName evidence="2">Uncharacterized protein</fullName>
    </submittedName>
</protein>
<name>A0A3R7PGU1_PENVA</name>
<evidence type="ECO:0000256" key="1">
    <source>
        <dbReference type="SAM" id="MobiDB-lite"/>
    </source>
</evidence>
<accession>A0A3R7PGU1</accession>
<feature type="compositionally biased region" description="Polar residues" evidence="1">
    <location>
        <begin position="71"/>
        <end position="93"/>
    </location>
</feature>
<dbReference type="EMBL" id="QCYY01002997">
    <property type="protein sequence ID" value="ROT66047.1"/>
    <property type="molecule type" value="Genomic_DNA"/>
</dbReference>
<evidence type="ECO:0000313" key="3">
    <source>
        <dbReference type="Proteomes" id="UP000283509"/>
    </source>
</evidence>
<reference evidence="2 3" key="2">
    <citation type="submission" date="2019-01" db="EMBL/GenBank/DDBJ databases">
        <title>The decoding of complex shrimp genome reveals the adaptation for benthos swimmer, frequently molting mechanism and breeding impact on genome.</title>
        <authorList>
            <person name="Sun Y."/>
            <person name="Gao Y."/>
            <person name="Yu Y."/>
        </authorList>
    </citation>
    <scope>NUCLEOTIDE SEQUENCE [LARGE SCALE GENOMIC DNA]</scope>
    <source>
        <tissue evidence="2">Muscle</tissue>
    </source>
</reference>